<accession>A0AC34QI47</accession>
<reference evidence="2" key="1">
    <citation type="submission" date="2022-11" db="UniProtKB">
        <authorList>
            <consortium name="WormBaseParasite"/>
        </authorList>
    </citation>
    <scope>IDENTIFICATION</scope>
</reference>
<sequence>MSVSGLSDKFLNIIVNKKEYHVNLKAADANPCGYILSQQRWYWGNISREVVEVAMKDKPDGTFVLRDASTKNDFTLTLKVRKTDRLIKIICKNGKCGFNNESLDFDYVIDLLDAHREYSLVDYNPDLNISLLHPLGRVVALGKRSSKTLLDDSYKRIYMAFRCHMEGIVADYERAASLFDHLFWRKVAVINGINDRREKIKTSDQLVWLLSDRLKFMNDKKPKVAAWVRDNFVKTMKRFEKYIRRAKRVRSCYYEDIYEFQDLLDVIDVGLEAMEPEVVSAYEACEDWKQIIADHGVGQEGVEVIAYDVSYLVSLEPIHMTECLLRIELKWDPTCWISVNPNKEEATARIMSIVEKLGDDSDGVFLIRPSASKHRSFVLSVSMKKKVHNCLIFYQDEPRPGEDEAAGFAFMDTLNYFPTLVDFVRFYSMYSLKEHNETLDTKLKHPAFPGNDVLKFI</sequence>
<dbReference type="WBParaSite" id="JU765_v2.g16495.t1">
    <property type="protein sequence ID" value="JU765_v2.g16495.t1"/>
    <property type="gene ID" value="JU765_v2.g16495"/>
</dbReference>
<name>A0AC34QI47_9BILA</name>
<protein>
    <submittedName>
        <fullName evidence="2">SH2 domain-containing protein</fullName>
    </submittedName>
</protein>
<organism evidence="1 2">
    <name type="scientific">Panagrolaimus sp. JU765</name>
    <dbReference type="NCBI Taxonomy" id="591449"/>
    <lineage>
        <taxon>Eukaryota</taxon>
        <taxon>Metazoa</taxon>
        <taxon>Ecdysozoa</taxon>
        <taxon>Nematoda</taxon>
        <taxon>Chromadorea</taxon>
        <taxon>Rhabditida</taxon>
        <taxon>Tylenchina</taxon>
        <taxon>Panagrolaimomorpha</taxon>
        <taxon>Panagrolaimoidea</taxon>
        <taxon>Panagrolaimidae</taxon>
        <taxon>Panagrolaimus</taxon>
    </lineage>
</organism>
<evidence type="ECO:0000313" key="2">
    <source>
        <dbReference type="WBParaSite" id="JU765_v2.g16495.t1"/>
    </source>
</evidence>
<proteinExistence type="predicted"/>
<evidence type="ECO:0000313" key="1">
    <source>
        <dbReference type="Proteomes" id="UP000887576"/>
    </source>
</evidence>
<dbReference type="Proteomes" id="UP000887576">
    <property type="component" value="Unplaced"/>
</dbReference>